<organism evidence="4 5">
    <name type="scientific">Flavobacterium cupreum</name>
    <dbReference type="NCBI Taxonomy" id="2133766"/>
    <lineage>
        <taxon>Bacteria</taxon>
        <taxon>Pseudomonadati</taxon>
        <taxon>Bacteroidota</taxon>
        <taxon>Flavobacteriia</taxon>
        <taxon>Flavobacteriales</taxon>
        <taxon>Flavobacteriaceae</taxon>
        <taxon>Flavobacterium</taxon>
    </lineage>
</organism>
<name>A0A434ADL7_9FLAO</name>
<dbReference type="RefSeq" id="WP_127336740.1">
    <property type="nucleotide sequence ID" value="NZ_QWDM01000001.1"/>
</dbReference>
<accession>A0A434ADL7</accession>
<dbReference type="InterPro" id="IPR036291">
    <property type="entry name" value="NAD(P)-bd_dom_sf"/>
</dbReference>
<reference evidence="5" key="1">
    <citation type="journal article" date="2019" name="Syst. Appl. Microbiol.">
        <title>Flavobacterium circumlabens sp. nov. and Flavobacterium cupreum sp. nov., two psychrotrophic species isolated from Antarctic environmental samples.</title>
        <authorList>
            <person name="Kralova S."/>
            <person name="Busse H.-J."/>
            <person name="Svec P."/>
            <person name="Maslanova I."/>
            <person name="Stankova E."/>
            <person name="Bartak M."/>
            <person name="Sedlacek I."/>
        </authorList>
    </citation>
    <scope>NUCLEOTIDE SEQUENCE [LARGE SCALE GENOMIC DNA]</scope>
    <source>
        <strain evidence="5">CCM 8825</strain>
    </source>
</reference>
<dbReference type="PRINTS" id="PR00080">
    <property type="entry name" value="SDRFAMILY"/>
</dbReference>
<evidence type="ECO:0000313" key="5">
    <source>
        <dbReference type="Proteomes" id="UP000288102"/>
    </source>
</evidence>
<evidence type="ECO:0000256" key="3">
    <source>
        <dbReference type="ARBA" id="ARBA00023002"/>
    </source>
</evidence>
<dbReference type="OrthoDB" id="9803333at2"/>
<evidence type="ECO:0000256" key="2">
    <source>
        <dbReference type="ARBA" id="ARBA00022857"/>
    </source>
</evidence>
<evidence type="ECO:0000313" key="4">
    <source>
        <dbReference type="EMBL" id="RUT72436.1"/>
    </source>
</evidence>
<dbReference type="GO" id="GO:0016491">
    <property type="term" value="F:oxidoreductase activity"/>
    <property type="evidence" value="ECO:0007669"/>
    <property type="project" value="UniProtKB-KW"/>
</dbReference>
<dbReference type="InterPro" id="IPR002347">
    <property type="entry name" value="SDR_fam"/>
</dbReference>
<dbReference type="Proteomes" id="UP000288102">
    <property type="component" value="Unassembled WGS sequence"/>
</dbReference>
<dbReference type="Pfam" id="PF13561">
    <property type="entry name" value="adh_short_C2"/>
    <property type="match status" value="1"/>
</dbReference>
<dbReference type="EMBL" id="QWDM01000001">
    <property type="protein sequence ID" value="RUT72436.1"/>
    <property type="molecule type" value="Genomic_DNA"/>
</dbReference>
<evidence type="ECO:0000256" key="1">
    <source>
        <dbReference type="ARBA" id="ARBA00006484"/>
    </source>
</evidence>
<comment type="similarity">
    <text evidence="1">Belongs to the short-chain dehydrogenases/reductases (SDR) family.</text>
</comment>
<dbReference type="PRINTS" id="PR00081">
    <property type="entry name" value="GDHRDH"/>
</dbReference>
<sequence>MKHIDKIAVVTGGNRGIGKNIALQLAEKGIDVILTYHTHQIEALDVVELIREKGRKAAALQLNSAAIASFDEFFKTLSGTLTENFGTSNFDYLINNAGIGLNEPFESTSEAQFDQLVNVLFKGVYFFTQKALGYLNDNGAIINMSSRLAQSSVSGYSAYASIKGAVETLTRYQAKELSARGIRVNAIAPGPVATDFGGGIVRDNPQYNAFVKANTALGRVGEPEDIGGIVCFLCTQEAGWITAQRIEVSGGMNL</sequence>
<dbReference type="PANTHER" id="PTHR43639:SF1">
    <property type="entry name" value="SHORT-CHAIN DEHYDROGENASE_REDUCTASE FAMILY PROTEIN"/>
    <property type="match status" value="1"/>
</dbReference>
<dbReference type="FunFam" id="3.40.50.720:FF:000374">
    <property type="entry name" value="3-oxoacyl-(Acyl-carrier-protein) reductase"/>
    <property type="match status" value="1"/>
</dbReference>
<keyword evidence="2" id="KW-0521">NADP</keyword>
<comment type="caution">
    <text evidence="4">The sequence shown here is derived from an EMBL/GenBank/DDBJ whole genome shotgun (WGS) entry which is preliminary data.</text>
</comment>
<dbReference type="AlphaFoldDB" id="A0A434ADL7"/>
<keyword evidence="5" id="KW-1185">Reference proteome</keyword>
<proteinExistence type="inferred from homology"/>
<protein>
    <submittedName>
        <fullName evidence="4">SDR family oxidoreductase</fullName>
    </submittedName>
</protein>
<dbReference type="Gene3D" id="3.40.50.720">
    <property type="entry name" value="NAD(P)-binding Rossmann-like Domain"/>
    <property type="match status" value="1"/>
</dbReference>
<dbReference type="PANTHER" id="PTHR43639">
    <property type="entry name" value="OXIDOREDUCTASE, SHORT-CHAIN DEHYDROGENASE/REDUCTASE FAMILY (AFU_ORTHOLOGUE AFUA_5G02870)"/>
    <property type="match status" value="1"/>
</dbReference>
<dbReference type="SUPFAM" id="SSF51735">
    <property type="entry name" value="NAD(P)-binding Rossmann-fold domains"/>
    <property type="match status" value="1"/>
</dbReference>
<keyword evidence="3" id="KW-0560">Oxidoreductase</keyword>
<gene>
    <name evidence="4" type="ORF">D0817_02185</name>
</gene>